<evidence type="ECO:0000256" key="13">
    <source>
        <dbReference type="PIRSR" id="PIRSR602401-1"/>
    </source>
</evidence>
<keyword evidence="10 13" id="KW-0408">Iron</keyword>
<evidence type="ECO:0000256" key="7">
    <source>
        <dbReference type="ARBA" id="ARBA00022824"/>
    </source>
</evidence>
<keyword evidence="15" id="KW-0812">Transmembrane</keyword>
<evidence type="ECO:0000256" key="2">
    <source>
        <dbReference type="ARBA" id="ARBA00004174"/>
    </source>
</evidence>
<evidence type="ECO:0000256" key="10">
    <source>
        <dbReference type="ARBA" id="ARBA00023004"/>
    </source>
</evidence>
<evidence type="ECO:0000256" key="15">
    <source>
        <dbReference type="SAM" id="Phobius"/>
    </source>
</evidence>
<reference evidence="16" key="1">
    <citation type="submission" date="2022-01" db="EMBL/GenBank/DDBJ databases">
        <authorList>
            <person name="King R."/>
        </authorList>
    </citation>
    <scope>NUCLEOTIDE SEQUENCE</scope>
</reference>
<evidence type="ECO:0000313" key="16">
    <source>
        <dbReference type="EMBL" id="CAG9772140.1"/>
    </source>
</evidence>
<dbReference type="FunFam" id="1.10.630.10:FF:000042">
    <property type="entry name" value="Cytochrome P450"/>
    <property type="match status" value="1"/>
</dbReference>
<keyword evidence="17" id="KW-1185">Reference proteome</keyword>
<dbReference type="InterPro" id="IPR036396">
    <property type="entry name" value="Cyt_P450_sf"/>
</dbReference>
<dbReference type="Proteomes" id="UP001152799">
    <property type="component" value="Chromosome 8"/>
</dbReference>
<dbReference type="PRINTS" id="PR00385">
    <property type="entry name" value="P450"/>
</dbReference>
<keyword evidence="6 13" id="KW-0479">Metal-binding</keyword>
<keyword evidence="15" id="KW-1133">Transmembrane helix</keyword>
<dbReference type="Gene3D" id="1.10.630.10">
    <property type="entry name" value="Cytochrome P450"/>
    <property type="match status" value="1"/>
</dbReference>
<gene>
    <name evidence="16" type="ORF">CEUTPL_LOCUS12561</name>
</gene>
<dbReference type="PROSITE" id="PS00086">
    <property type="entry name" value="CYTOCHROME_P450"/>
    <property type="match status" value="1"/>
</dbReference>
<dbReference type="GO" id="GO:0005789">
    <property type="term" value="C:endoplasmic reticulum membrane"/>
    <property type="evidence" value="ECO:0007669"/>
    <property type="project" value="UniProtKB-SubCell"/>
</dbReference>
<dbReference type="CDD" id="cd11056">
    <property type="entry name" value="CYP6-like"/>
    <property type="match status" value="1"/>
</dbReference>
<dbReference type="GO" id="GO:0020037">
    <property type="term" value="F:heme binding"/>
    <property type="evidence" value="ECO:0007669"/>
    <property type="project" value="InterPro"/>
</dbReference>
<keyword evidence="5 13" id="KW-0349">Heme</keyword>
<dbReference type="PANTHER" id="PTHR24292:SF100">
    <property type="entry name" value="CYTOCHROME P450 6A16, ISOFORM B-RELATED"/>
    <property type="match status" value="1"/>
</dbReference>
<sequence>MHFITIEMVFYWLFLSFCAVPLIVLFISKWRYSYWKRRGVVQLNPEFLFGDLRDMLTAKISMGEAFKTIYFTLKNKKLDYGGIYLAFNPVFIPLNLQLIKDMLMKSFDNFQDRGIYNNPKDLLSYNLFRMGGRPWKQLRVKLTPTFTSSKMKMMFETLTKKIDKFPPIIDQCIRDGSQINVTDVSGRFTTDVIGSCAFGIECDSLSNPACDFRIYGKKVNEPNYLRQWMEKAFPKNLLPYVGFKTLRKVEDFYKNIVLNTIEHREKNTVIRKDFMQLLLQLRNLSDDEKLINNKEKNQTRVLSDDEIIAQCFIIFIAGVETSTITMALALYEAAKNSLIQDKMRQEIRQVFAKYDDKFTYEAAKELVYMEQVILETLRKYPVSPTLPRVCTKRYNIPGTTVFIEKGTTVEIPIWGIHMDPDYYPNPDIFDPERFSQEEKAKRSASMYLPFGEGPRTCIGARFGMLQVKTGLVGLLKDYRYSISSKTPNTLSYTPTVLFLLHPNEDIFLKPEKI</sequence>
<keyword evidence="12 15" id="KW-0472">Membrane</keyword>
<feature type="transmembrane region" description="Helical" evidence="15">
    <location>
        <begin position="6"/>
        <end position="28"/>
    </location>
</feature>
<evidence type="ECO:0000256" key="11">
    <source>
        <dbReference type="ARBA" id="ARBA00023033"/>
    </source>
</evidence>
<name>A0A9N9MV46_9CUCU</name>
<dbReference type="InterPro" id="IPR017972">
    <property type="entry name" value="Cyt_P450_CS"/>
</dbReference>
<organism evidence="16 17">
    <name type="scientific">Ceutorhynchus assimilis</name>
    <name type="common">cabbage seed weevil</name>
    <dbReference type="NCBI Taxonomy" id="467358"/>
    <lineage>
        <taxon>Eukaryota</taxon>
        <taxon>Metazoa</taxon>
        <taxon>Ecdysozoa</taxon>
        <taxon>Arthropoda</taxon>
        <taxon>Hexapoda</taxon>
        <taxon>Insecta</taxon>
        <taxon>Pterygota</taxon>
        <taxon>Neoptera</taxon>
        <taxon>Endopterygota</taxon>
        <taxon>Coleoptera</taxon>
        <taxon>Polyphaga</taxon>
        <taxon>Cucujiformia</taxon>
        <taxon>Curculionidae</taxon>
        <taxon>Ceutorhynchinae</taxon>
        <taxon>Ceutorhynchus</taxon>
    </lineage>
</organism>
<dbReference type="GO" id="GO:0016705">
    <property type="term" value="F:oxidoreductase activity, acting on paired donors, with incorporation or reduction of molecular oxygen"/>
    <property type="evidence" value="ECO:0007669"/>
    <property type="project" value="InterPro"/>
</dbReference>
<keyword evidence="11 14" id="KW-0503">Monooxygenase</keyword>
<comment type="cofactor">
    <cofactor evidence="1 13">
        <name>heme</name>
        <dbReference type="ChEBI" id="CHEBI:30413"/>
    </cofactor>
</comment>
<dbReference type="GO" id="GO:0004497">
    <property type="term" value="F:monooxygenase activity"/>
    <property type="evidence" value="ECO:0007669"/>
    <property type="project" value="UniProtKB-KW"/>
</dbReference>
<evidence type="ECO:0000256" key="6">
    <source>
        <dbReference type="ARBA" id="ARBA00022723"/>
    </source>
</evidence>
<keyword evidence="8" id="KW-0492">Microsome</keyword>
<dbReference type="Pfam" id="PF00067">
    <property type="entry name" value="p450"/>
    <property type="match status" value="1"/>
</dbReference>
<evidence type="ECO:0000256" key="12">
    <source>
        <dbReference type="ARBA" id="ARBA00023136"/>
    </source>
</evidence>
<feature type="binding site" description="axial binding residue" evidence="13">
    <location>
        <position position="457"/>
    </location>
    <ligand>
        <name>heme</name>
        <dbReference type="ChEBI" id="CHEBI:30413"/>
    </ligand>
    <ligandPart>
        <name>Fe</name>
        <dbReference type="ChEBI" id="CHEBI:18248"/>
    </ligandPart>
</feature>
<evidence type="ECO:0000256" key="8">
    <source>
        <dbReference type="ARBA" id="ARBA00022848"/>
    </source>
</evidence>
<dbReference type="InterPro" id="IPR001128">
    <property type="entry name" value="Cyt_P450"/>
</dbReference>
<keyword evidence="9 14" id="KW-0560">Oxidoreductase</keyword>
<dbReference type="PANTHER" id="PTHR24292">
    <property type="entry name" value="CYTOCHROME P450"/>
    <property type="match status" value="1"/>
</dbReference>
<evidence type="ECO:0000256" key="1">
    <source>
        <dbReference type="ARBA" id="ARBA00001971"/>
    </source>
</evidence>
<comment type="subcellular location">
    <subcellularLocation>
        <location evidence="3">Endoplasmic reticulum membrane</location>
        <topology evidence="3">Peripheral membrane protein</topology>
    </subcellularLocation>
    <subcellularLocation>
        <location evidence="2">Microsome membrane</location>
        <topology evidence="2">Peripheral membrane protein</topology>
    </subcellularLocation>
</comment>
<evidence type="ECO:0000256" key="3">
    <source>
        <dbReference type="ARBA" id="ARBA00004406"/>
    </source>
</evidence>
<dbReference type="GO" id="GO:0005506">
    <property type="term" value="F:iron ion binding"/>
    <property type="evidence" value="ECO:0007669"/>
    <property type="project" value="InterPro"/>
</dbReference>
<evidence type="ECO:0000313" key="17">
    <source>
        <dbReference type="Proteomes" id="UP001152799"/>
    </source>
</evidence>
<comment type="similarity">
    <text evidence="4 14">Belongs to the cytochrome P450 family.</text>
</comment>
<accession>A0A9N9MV46</accession>
<protein>
    <recommendedName>
        <fullName evidence="18">Cytochrome P450</fullName>
    </recommendedName>
</protein>
<dbReference type="InterPro" id="IPR050476">
    <property type="entry name" value="Insect_CytP450_Detox"/>
</dbReference>
<evidence type="ECO:0000256" key="14">
    <source>
        <dbReference type="RuleBase" id="RU000461"/>
    </source>
</evidence>
<evidence type="ECO:0000256" key="4">
    <source>
        <dbReference type="ARBA" id="ARBA00010617"/>
    </source>
</evidence>
<dbReference type="PRINTS" id="PR00463">
    <property type="entry name" value="EP450I"/>
</dbReference>
<dbReference type="InterPro" id="IPR002401">
    <property type="entry name" value="Cyt_P450_E_grp-I"/>
</dbReference>
<keyword evidence="7" id="KW-0256">Endoplasmic reticulum</keyword>
<dbReference type="EMBL" id="OU892284">
    <property type="protein sequence ID" value="CAG9772140.1"/>
    <property type="molecule type" value="Genomic_DNA"/>
</dbReference>
<dbReference type="OrthoDB" id="2789670at2759"/>
<dbReference type="SUPFAM" id="SSF48264">
    <property type="entry name" value="Cytochrome P450"/>
    <property type="match status" value="1"/>
</dbReference>
<evidence type="ECO:0000256" key="5">
    <source>
        <dbReference type="ARBA" id="ARBA00022617"/>
    </source>
</evidence>
<evidence type="ECO:0000256" key="9">
    <source>
        <dbReference type="ARBA" id="ARBA00023002"/>
    </source>
</evidence>
<dbReference type="AlphaFoldDB" id="A0A9N9MV46"/>
<proteinExistence type="inferred from homology"/>
<evidence type="ECO:0008006" key="18">
    <source>
        <dbReference type="Google" id="ProtNLM"/>
    </source>
</evidence>